<organism evidence="2 3">
    <name type="scientific">Discina gigas</name>
    <dbReference type="NCBI Taxonomy" id="1032678"/>
    <lineage>
        <taxon>Eukaryota</taxon>
        <taxon>Fungi</taxon>
        <taxon>Dikarya</taxon>
        <taxon>Ascomycota</taxon>
        <taxon>Pezizomycotina</taxon>
        <taxon>Pezizomycetes</taxon>
        <taxon>Pezizales</taxon>
        <taxon>Discinaceae</taxon>
        <taxon>Discina</taxon>
    </lineage>
</organism>
<gene>
    <name evidence="2" type="ORF">Q9L58_008115</name>
</gene>
<evidence type="ECO:0000313" key="2">
    <source>
        <dbReference type="EMBL" id="KAL0633009.1"/>
    </source>
</evidence>
<dbReference type="InterPro" id="IPR056125">
    <property type="entry name" value="DUF7708"/>
</dbReference>
<feature type="domain" description="DUF7708" evidence="1">
    <location>
        <begin position="68"/>
        <end position="168"/>
    </location>
</feature>
<accession>A0ABR3GAM4</accession>
<comment type="caution">
    <text evidence="2">The sequence shown here is derived from an EMBL/GenBank/DDBJ whole genome shotgun (WGS) entry which is preliminary data.</text>
</comment>
<proteinExistence type="predicted"/>
<name>A0ABR3GAM4_9PEZI</name>
<evidence type="ECO:0000259" key="1">
    <source>
        <dbReference type="Pfam" id="PF24809"/>
    </source>
</evidence>
<evidence type="ECO:0000313" key="3">
    <source>
        <dbReference type="Proteomes" id="UP001447188"/>
    </source>
</evidence>
<dbReference type="Pfam" id="PF24809">
    <property type="entry name" value="DUF7708"/>
    <property type="match status" value="1"/>
</dbReference>
<sequence length="187" mass="20830">MNLPLTSSSSPAQHKLEQALANFHCILTPEELSNLPVTSPDALSMVKLTAEIDAKGKNRTLRRCGSYFDSLLESIMLYSGVADTLVSSNPQIAALVWGSVKIVILAAHNLSRAFETLAEMFQTIGSLSPVLEKFQELFPESRSLRESLIEYYALVVQFCTEALTFLKKPCKYLPWIGYYLFFGVDVL</sequence>
<dbReference type="EMBL" id="JBBBZM010000141">
    <property type="protein sequence ID" value="KAL0633009.1"/>
    <property type="molecule type" value="Genomic_DNA"/>
</dbReference>
<protein>
    <recommendedName>
        <fullName evidence="1">DUF7708 domain-containing protein</fullName>
    </recommendedName>
</protein>
<dbReference type="Proteomes" id="UP001447188">
    <property type="component" value="Unassembled WGS sequence"/>
</dbReference>
<reference evidence="2 3" key="1">
    <citation type="submission" date="2024-02" db="EMBL/GenBank/DDBJ databases">
        <title>Discinaceae phylogenomics.</title>
        <authorList>
            <person name="Dirks A.C."/>
            <person name="James T.Y."/>
        </authorList>
    </citation>
    <scope>NUCLEOTIDE SEQUENCE [LARGE SCALE GENOMIC DNA]</scope>
    <source>
        <strain evidence="2 3">ACD0624</strain>
    </source>
</reference>
<keyword evidence="3" id="KW-1185">Reference proteome</keyword>